<evidence type="ECO:0000259" key="8">
    <source>
        <dbReference type="PROSITE" id="PS50928"/>
    </source>
</evidence>
<evidence type="ECO:0000256" key="5">
    <source>
        <dbReference type="ARBA" id="ARBA00022989"/>
    </source>
</evidence>
<dbReference type="EMBL" id="JAQBIE010000014">
    <property type="protein sequence ID" value="MDB6178240.1"/>
    <property type="molecule type" value="Genomic_DNA"/>
</dbReference>
<dbReference type="PANTHER" id="PTHR43163">
    <property type="entry name" value="DIPEPTIDE TRANSPORT SYSTEM PERMEASE PROTEIN DPPB-RELATED"/>
    <property type="match status" value="1"/>
</dbReference>
<gene>
    <name evidence="9" type="ORF">PAF17_12115</name>
</gene>
<keyword evidence="2 7" id="KW-0813">Transport</keyword>
<keyword evidence="10" id="KW-1185">Reference proteome</keyword>
<dbReference type="PANTHER" id="PTHR43163:SF6">
    <property type="entry name" value="DIPEPTIDE TRANSPORT SYSTEM PERMEASE PROTEIN DPPB-RELATED"/>
    <property type="match status" value="1"/>
</dbReference>
<dbReference type="RefSeq" id="WP_271889362.1">
    <property type="nucleotide sequence ID" value="NZ_JAQBIE010000014.1"/>
</dbReference>
<keyword evidence="3" id="KW-1003">Cell membrane</keyword>
<keyword evidence="6 7" id="KW-0472">Membrane</keyword>
<protein>
    <submittedName>
        <fullName evidence="9">ABC transporter permease subunit</fullName>
    </submittedName>
</protein>
<dbReference type="InterPro" id="IPR000515">
    <property type="entry name" value="MetI-like"/>
</dbReference>
<dbReference type="InterPro" id="IPR035906">
    <property type="entry name" value="MetI-like_sf"/>
</dbReference>
<dbReference type="SUPFAM" id="SSF161098">
    <property type="entry name" value="MetI-like"/>
    <property type="match status" value="2"/>
</dbReference>
<keyword evidence="5 7" id="KW-1133">Transmembrane helix</keyword>
<feature type="transmembrane region" description="Helical" evidence="7">
    <location>
        <begin position="98"/>
        <end position="121"/>
    </location>
</feature>
<keyword evidence="4 7" id="KW-0812">Transmembrane</keyword>
<accession>A0ABT4ZFU4</accession>
<feature type="transmembrane region" description="Helical" evidence="7">
    <location>
        <begin position="330"/>
        <end position="349"/>
    </location>
</feature>
<organism evidence="9 10">
    <name type="scientific">Paracoccus onchidii</name>
    <dbReference type="NCBI Taxonomy" id="3017813"/>
    <lineage>
        <taxon>Bacteria</taxon>
        <taxon>Pseudomonadati</taxon>
        <taxon>Pseudomonadota</taxon>
        <taxon>Alphaproteobacteria</taxon>
        <taxon>Rhodobacterales</taxon>
        <taxon>Paracoccaceae</taxon>
        <taxon>Paracoccus</taxon>
    </lineage>
</organism>
<feature type="transmembrane region" description="Helical" evidence="7">
    <location>
        <begin position="383"/>
        <end position="408"/>
    </location>
</feature>
<dbReference type="Gene3D" id="1.10.3720.10">
    <property type="entry name" value="MetI-like"/>
    <property type="match status" value="1"/>
</dbReference>
<feature type="transmembrane region" description="Helical" evidence="7">
    <location>
        <begin position="548"/>
        <end position="570"/>
    </location>
</feature>
<evidence type="ECO:0000313" key="10">
    <source>
        <dbReference type="Proteomes" id="UP001165641"/>
    </source>
</evidence>
<evidence type="ECO:0000256" key="6">
    <source>
        <dbReference type="ARBA" id="ARBA00023136"/>
    </source>
</evidence>
<feature type="transmembrane region" description="Helical" evidence="7">
    <location>
        <begin position="12"/>
        <end position="31"/>
    </location>
</feature>
<feature type="transmembrane region" description="Helical" evidence="7">
    <location>
        <begin position="142"/>
        <end position="167"/>
    </location>
</feature>
<feature type="domain" description="ABC transmembrane type-1" evidence="8">
    <location>
        <begin position="102"/>
        <end position="299"/>
    </location>
</feature>
<comment type="subcellular location">
    <subcellularLocation>
        <location evidence="1 7">Cell membrane</location>
        <topology evidence="1 7">Multi-pass membrane protein</topology>
    </subcellularLocation>
</comment>
<evidence type="ECO:0000256" key="4">
    <source>
        <dbReference type="ARBA" id="ARBA00022692"/>
    </source>
</evidence>
<evidence type="ECO:0000256" key="7">
    <source>
        <dbReference type="RuleBase" id="RU363032"/>
    </source>
</evidence>
<evidence type="ECO:0000256" key="1">
    <source>
        <dbReference type="ARBA" id="ARBA00004651"/>
    </source>
</evidence>
<feature type="transmembrane region" description="Helical" evidence="7">
    <location>
        <begin position="429"/>
        <end position="455"/>
    </location>
</feature>
<evidence type="ECO:0000313" key="9">
    <source>
        <dbReference type="EMBL" id="MDB6178240.1"/>
    </source>
</evidence>
<proteinExistence type="inferred from homology"/>
<reference evidence="9" key="1">
    <citation type="submission" date="2022-12" db="EMBL/GenBank/DDBJ databases">
        <title>Paracoccus onchidii sp. nov., isolated from a marine invertebrate from the South China Sea.</title>
        <authorList>
            <person name="Xu S."/>
            <person name="Liu Z."/>
            <person name="Xu Y."/>
        </authorList>
    </citation>
    <scope>NUCLEOTIDE SEQUENCE</scope>
    <source>
        <strain evidence="9">Z330</strain>
    </source>
</reference>
<evidence type="ECO:0000256" key="2">
    <source>
        <dbReference type="ARBA" id="ARBA00022448"/>
    </source>
</evidence>
<dbReference type="Proteomes" id="UP001165641">
    <property type="component" value="Unassembled WGS sequence"/>
</dbReference>
<dbReference type="Pfam" id="PF00528">
    <property type="entry name" value="BPD_transp_1"/>
    <property type="match status" value="2"/>
</dbReference>
<feature type="domain" description="ABC transmembrane type-1" evidence="8">
    <location>
        <begin position="383"/>
        <end position="569"/>
    </location>
</feature>
<sequence>MMRITRAAIPALSRGITLIAVMVLIGLLPWISGRDPALSILRARMGDQNPTPETLAAIRQQLGLALGPLDHLWNWLAGVFRGDFGTSWISGAPVLPGLVQALGVSLGLMAAALAVALFVAVALCWPTMRRGLRGRDTRSSGVVAACLTALPEFMLSAVLLVVFAVWLRWFPPYGWHGAANVVLPALALGLPAGGLLGRLLENAIAATFHERWIATWAVAGFGKGQIARAVLRRSLPALMPQIGMIIVAMTGGAIAVEQVFSIPGLGRAVLGAASAQDLPALQAGILLLLVNALFIGIVANLIRIALLGRALEMGAMPVPQVLQAAPSRRLWIVPGVVSFLMLVLVVAGLPRDPFTSEYIRLQPPGLLLPLGADGLGRDVLARVAHGAVSTIGMAIVVTAASFVIGIGMGLMPRLAIGPIEVTKATPPTIAALIVTAAMGPSAVGAVVAVSAVAWAPLAAHTAALVTETRAQPHVQIAPVLGVGPLQLLPRSILPAITGPVLRHAMLRLPGNALALAALGFLGLGPKPPSPDWGLILADGLPYVERAPFAVLAPVAALALMSVLGVSLAALSRR</sequence>
<comment type="caution">
    <text evidence="9">The sequence shown here is derived from an EMBL/GenBank/DDBJ whole genome shotgun (WGS) entry which is preliminary data.</text>
</comment>
<dbReference type="PROSITE" id="PS50928">
    <property type="entry name" value="ABC_TM1"/>
    <property type="match status" value="2"/>
</dbReference>
<feature type="transmembrane region" description="Helical" evidence="7">
    <location>
        <begin position="173"/>
        <end position="196"/>
    </location>
</feature>
<evidence type="ECO:0000256" key="3">
    <source>
        <dbReference type="ARBA" id="ARBA00022475"/>
    </source>
</evidence>
<name>A0ABT4ZFU4_9RHOB</name>
<feature type="transmembrane region" description="Helical" evidence="7">
    <location>
        <begin position="242"/>
        <end position="260"/>
    </location>
</feature>
<comment type="similarity">
    <text evidence="7">Belongs to the binding-protein-dependent transport system permease family.</text>
</comment>
<feature type="transmembrane region" description="Helical" evidence="7">
    <location>
        <begin position="280"/>
        <end position="306"/>
    </location>
</feature>